<reference evidence="10" key="1">
    <citation type="submission" date="2017-08" db="EMBL/GenBank/DDBJ databases">
        <authorList>
            <person name="Varghese N."/>
            <person name="Submissions S."/>
        </authorList>
    </citation>
    <scope>NUCLEOTIDE SEQUENCE [LARGE SCALE GENOMIC DNA]</scope>
    <source>
        <strain evidence="10">JA276</strain>
    </source>
</reference>
<dbReference type="InterPro" id="IPR036938">
    <property type="entry name" value="PAP2/HPO_sf"/>
</dbReference>
<dbReference type="Gene3D" id="1.20.144.10">
    <property type="entry name" value="Phosphatidic acid phosphatase type 2/haloperoxidase"/>
    <property type="match status" value="1"/>
</dbReference>
<keyword evidence="2" id="KW-1003">Cell membrane</keyword>
<dbReference type="AlphaFoldDB" id="A0A285RJ78"/>
<dbReference type="SUPFAM" id="SSF48317">
    <property type="entry name" value="Acid phosphatase/Vanadium-dependent haloperoxidase"/>
    <property type="match status" value="1"/>
</dbReference>
<keyword evidence="4" id="KW-0378">Hydrolase</keyword>
<comment type="subcellular location">
    <subcellularLocation>
        <location evidence="1">Cell membrane</location>
        <topology evidence="1">Multi-pass membrane protein</topology>
    </subcellularLocation>
</comment>
<dbReference type="OrthoDB" id="9780507at2"/>
<keyword evidence="3 7" id="KW-0812">Transmembrane</keyword>
<organism evidence="9 10">
    <name type="scientific">Rhodobacter maris</name>
    <dbReference type="NCBI Taxonomy" id="446682"/>
    <lineage>
        <taxon>Bacteria</taxon>
        <taxon>Pseudomonadati</taxon>
        <taxon>Pseudomonadota</taxon>
        <taxon>Alphaproteobacteria</taxon>
        <taxon>Rhodobacterales</taxon>
        <taxon>Rhodobacter group</taxon>
        <taxon>Rhodobacter</taxon>
    </lineage>
</organism>
<dbReference type="Pfam" id="PF01569">
    <property type="entry name" value="PAP2"/>
    <property type="match status" value="1"/>
</dbReference>
<protein>
    <submittedName>
        <fullName evidence="9">Membrane-associated phospholipid phosphatase</fullName>
    </submittedName>
</protein>
<keyword evidence="6 7" id="KW-0472">Membrane</keyword>
<proteinExistence type="predicted"/>
<dbReference type="InterPro" id="IPR000326">
    <property type="entry name" value="PAP2/HPO"/>
</dbReference>
<keyword evidence="10" id="KW-1185">Reference proteome</keyword>
<evidence type="ECO:0000256" key="3">
    <source>
        <dbReference type="ARBA" id="ARBA00022692"/>
    </source>
</evidence>
<sequence length="270" mass="29003">MTSDRPIRHMAPFALPRPSLPRQSALSRGSAIVIGIFLVMVLLDPPVRALSQQLDPALRDLLRGLTRLGNAGWPLGSGLAALAVVQLLLIRETGRRQVALRRMRAAVLFVLGAVAGSGVLSSLAKNIIGRARPTLEAAGEFDFVSFAFQAGHASFPSGHATTAMAMMVALALILPRHALGLLTAGGLIALTRALIGMHWMSDVLVGAGLGTLFTLALSHQLYGARNRDLVSRRVATLCFAALRDRVRETWFRLSLPERLGMRAVPVSRRT</sequence>
<gene>
    <name evidence="9" type="ORF">SAMN05877831_101345</name>
</gene>
<evidence type="ECO:0000313" key="9">
    <source>
        <dbReference type="EMBL" id="SOB94175.1"/>
    </source>
</evidence>
<evidence type="ECO:0000256" key="5">
    <source>
        <dbReference type="ARBA" id="ARBA00022989"/>
    </source>
</evidence>
<dbReference type="Proteomes" id="UP000219111">
    <property type="component" value="Unassembled WGS sequence"/>
</dbReference>
<feature type="transmembrane region" description="Helical" evidence="7">
    <location>
        <begin position="102"/>
        <end position="124"/>
    </location>
</feature>
<dbReference type="GO" id="GO:0005886">
    <property type="term" value="C:plasma membrane"/>
    <property type="evidence" value="ECO:0007669"/>
    <property type="project" value="UniProtKB-SubCell"/>
</dbReference>
<dbReference type="PRINTS" id="PR00483">
    <property type="entry name" value="BACPHPHTASE"/>
</dbReference>
<dbReference type="InterPro" id="IPR001011">
    <property type="entry name" value="Acid_Pase_classA_bac"/>
</dbReference>
<evidence type="ECO:0000256" key="7">
    <source>
        <dbReference type="SAM" id="Phobius"/>
    </source>
</evidence>
<evidence type="ECO:0000259" key="8">
    <source>
        <dbReference type="SMART" id="SM00014"/>
    </source>
</evidence>
<evidence type="ECO:0000256" key="6">
    <source>
        <dbReference type="ARBA" id="ARBA00023136"/>
    </source>
</evidence>
<evidence type="ECO:0000313" key="10">
    <source>
        <dbReference type="Proteomes" id="UP000219111"/>
    </source>
</evidence>
<dbReference type="EMBL" id="OBMT01000001">
    <property type="protein sequence ID" value="SOB94175.1"/>
    <property type="molecule type" value="Genomic_DNA"/>
</dbReference>
<dbReference type="SMART" id="SM00014">
    <property type="entry name" value="acidPPc"/>
    <property type="match status" value="1"/>
</dbReference>
<dbReference type="PANTHER" id="PTHR14969">
    <property type="entry name" value="SPHINGOSINE-1-PHOSPHATE PHOSPHOHYDROLASE"/>
    <property type="match status" value="1"/>
</dbReference>
<evidence type="ECO:0000256" key="2">
    <source>
        <dbReference type="ARBA" id="ARBA00022475"/>
    </source>
</evidence>
<dbReference type="GO" id="GO:0003993">
    <property type="term" value="F:acid phosphatase activity"/>
    <property type="evidence" value="ECO:0007669"/>
    <property type="project" value="InterPro"/>
</dbReference>
<evidence type="ECO:0000256" key="1">
    <source>
        <dbReference type="ARBA" id="ARBA00004651"/>
    </source>
</evidence>
<feature type="domain" description="Phosphatidic acid phosphatase type 2/haloperoxidase" evidence="8">
    <location>
        <begin position="106"/>
        <end position="218"/>
    </location>
</feature>
<feature type="transmembrane region" description="Helical" evidence="7">
    <location>
        <begin position="71"/>
        <end position="90"/>
    </location>
</feature>
<evidence type="ECO:0000256" key="4">
    <source>
        <dbReference type="ARBA" id="ARBA00022801"/>
    </source>
</evidence>
<dbReference type="RefSeq" id="WP_097068371.1">
    <property type="nucleotide sequence ID" value="NZ_OBMT01000001.1"/>
</dbReference>
<accession>A0A285RJ78</accession>
<feature type="transmembrane region" description="Helical" evidence="7">
    <location>
        <begin position="179"/>
        <end position="197"/>
    </location>
</feature>
<name>A0A285RJ78_9RHOB</name>
<keyword evidence="5 7" id="KW-1133">Transmembrane helix</keyword>
<feature type="transmembrane region" description="Helical" evidence="7">
    <location>
        <begin position="203"/>
        <end position="223"/>
    </location>
</feature>
<dbReference type="GO" id="GO:0030288">
    <property type="term" value="C:outer membrane-bounded periplasmic space"/>
    <property type="evidence" value="ECO:0007669"/>
    <property type="project" value="InterPro"/>
</dbReference>
<dbReference type="PANTHER" id="PTHR14969:SF62">
    <property type="entry name" value="DECAPRENYLPHOSPHORYL-5-PHOSPHORIBOSE PHOSPHATASE RV3807C-RELATED"/>
    <property type="match status" value="1"/>
</dbReference>